<evidence type="ECO:0000313" key="4">
    <source>
        <dbReference type="EMBL" id="MCL7040225.1"/>
    </source>
</evidence>
<name>A0AA41VFE8_PAPNU</name>
<accession>A0AA41VFE8</accession>
<dbReference type="PANTHER" id="PTHR31623:SF17">
    <property type="entry name" value="F21J9.9"/>
    <property type="match status" value="1"/>
</dbReference>
<sequence>MVPSLPTNSFGNVLGVPAASIVMNNKGDGENDQYNYPNLVGEVRVSIKKVDANYVKLAQTTDAQLVAFEAMIQASTSGQAVMLNFCSWCKFPLYETDFGWGKPTWVSTAALAMKNMVMLMDTSSGG</sequence>
<dbReference type="EMBL" id="JAJJMA010209969">
    <property type="protein sequence ID" value="MCL7040225.1"/>
    <property type="molecule type" value="Genomic_DNA"/>
</dbReference>
<dbReference type="Proteomes" id="UP001177140">
    <property type="component" value="Unassembled WGS sequence"/>
</dbReference>
<keyword evidence="3" id="KW-0012">Acyltransferase</keyword>
<dbReference type="AlphaFoldDB" id="A0AA41VFE8"/>
<proteinExistence type="inferred from homology"/>
<organism evidence="4 5">
    <name type="scientific">Papaver nudicaule</name>
    <name type="common">Iceland poppy</name>
    <dbReference type="NCBI Taxonomy" id="74823"/>
    <lineage>
        <taxon>Eukaryota</taxon>
        <taxon>Viridiplantae</taxon>
        <taxon>Streptophyta</taxon>
        <taxon>Embryophyta</taxon>
        <taxon>Tracheophyta</taxon>
        <taxon>Spermatophyta</taxon>
        <taxon>Magnoliopsida</taxon>
        <taxon>Ranunculales</taxon>
        <taxon>Papaveraceae</taxon>
        <taxon>Papaveroideae</taxon>
        <taxon>Papaver</taxon>
    </lineage>
</organism>
<reference evidence="4" key="1">
    <citation type="submission" date="2022-03" db="EMBL/GenBank/DDBJ databases">
        <title>A functionally conserved STORR gene fusion in Papaver species that diverged 16.8 million years ago.</title>
        <authorList>
            <person name="Catania T."/>
        </authorList>
    </citation>
    <scope>NUCLEOTIDE SEQUENCE</scope>
    <source>
        <strain evidence="4">S-191538</strain>
    </source>
</reference>
<evidence type="ECO:0000256" key="1">
    <source>
        <dbReference type="ARBA" id="ARBA00009861"/>
    </source>
</evidence>
<dbReference type="Gene3D" id="3.30.559.10">
    <property type="entry name" value="Chloramphenicol acetyltransferase-like domain"/>
    <property type="match status" value="1"/>
</dbReference>
<evidence type="ECO:0000256" key="3">
    <source>
        <dbReference type="ARBA" id="ARBA00023315"/>
    </source>
</evidence>
<comment type="caution">
    <text evidence="4">The sequence shown here is derived from an EMBL/GenBank/DDBJ whole genome shotgun (WGS) entry which is preliminary data.</text>
</comment>
<keyword evidence="5" id="KW-1185">Reference proteome</keyword>
<protein>
    <submittedName>
        <fullName evidence="4">Uncharacterized protein</fullName>
    </submittedName>
</protein>
<dbReference type="Pfam" id="PF02458">
    <property type="entry name" value="Transferase"/>
    <property type="match status" value="1"/>
</dbReference>
<dbReference type="PANTHER" id="PTHR31623">
    <property type="entry name" value="F21J9.9"/>
    <property type="match status" value="1"/>
</dbReference>
<keyword evidence="2" id="KW-0808">Transferase</keyword>
<gene>
    <name evidence="4" type="ORF">MKW94_004450</name>
</gene>
<dbReference type="GO" id="GO:0016746">
    <property type="term" value="F:acyltransferase activity"/>
    <property type="evidence" value="ECO:0007669"/>
    <property type="project" value="UniProtKB-KW"/>
</dbReference>
<comment type="similarity">
    <text evidence="1">Belongs to the plant acyltransferase family.</text>
</comment>
<evidence type="ECO:0000256" key="2">
    <source>
        <dbReference type="ARBA" id="ARBA00022679"/>
    </source>
</evidence>
<dbReference type="InterPro" id="IPR023213">
    <property type="entry name" value="CAT-like_dom_sf"/>
</dbReference>
<evidence type="ECO:0000313" key="5">
    <source>
        <dbReference type="Proteomes" id="UP001177140"/>
    </source>
</evidence>